<feature type="transmembrane region" description="Helical" evidence="1">
    <location>
        <begin position="89"/>
        <end position="109"/>
    </location>
</feature>
<keyword evidence="1" id="KW-0472">Membrane</keyword>
<gene>
    <name evidence="2" type="ORF">BTO32_11295</name>
</gene>
<proteinExistence type="predicted"/>
<name>A0A1V2DRP8_9GAMM</name>
<comment type="caution">
    <text evidence="2">The sequence shown here is derived from an EMBL/GenBank/DDBJ whole genome shotgun (WGS) entry which is preliminary data.</text>
</comment>
<keyword evidence="1" id="KW-1133">Transmembrane helix</keyword>
<dbReference type="RefSeq" id="WP_076724739.1">
    <property type="nucleotide sequence ID" value="NZ_MSCW01000007.1"/>
</dbReference>
<evidence type="ECO:0000313" key="3">
    <source>
        <dbReference type="Proteomes" id="UP000189339"/>
    </source>
</evidence>
<evidence type="ECO:0000313" key="2">
    <source>
        <dbReference type="EMBL" id="ONF43263.1"/>
    </source>
</evidence>
<keyword evidence="1" id="KW-0812">Transmembrane</keyword>
<dbReference type="AlphaFoldDB" id="A0A1V2DRP8"/>
<organism evidence="2 3">
    <name type="scientific">Marinobacter lutaoensis</name>
    <dbReference type="NCBI Taxonomy" id="135739"/>
    <lineage>
        <taxon>Bacteria</taxon>
        <taxon>Pseudomonadati</taxon>
        <taxon>Pseudomonadota</taxon>
        <taxon>Gammaproteobacteria</taxon>
        <taxon>Pseudomonadales</taxon>
        <taxon>Marinobacteraceae</taxon>
        <taxon>Marinobacter</taxon>
    </lineage>
</organism>
<protein>
    <submittedName>
        <fullName evidence="2">Uncharacterized protein</fullName>
    </submittedName>
</protein>
<evidence type="ECO:0000256" key="1">
    <source>
        <dbReference type="SAM" id="Phobius"/>
    </source>
</evidence>
<keyword evidence="3" id="KW-1185">Reference proteome</keyword>
<accession>A0A1V2DRP8</accession>
<sequence>MLTLLGSLLGFISSAFPDLLKLWQDRQDRKHELAILDRQMEQMRLGHSQRLEEIAVEADIAESQALYKYDNRLTGVKWVDGLRASVRPVITYAFFLLFTAVKLSALYVLMADQGLAFVVALPQIWDPETQALFAAVMSFWFGQRALAKARGQ</sequence>
<reference evidence="2 3" key="1">
    <citation type="submission" date="2016-12" db="EMBL/GenBank/DDBJ databases">
        <title>Marinobacter lutaoensis whole genome sequencing.</title>
        <authorList>
            <person name="Verma A."/>
            <person name="Krishnamurthi S."/>
        </authorList>
    </citation>
    <scope>NUCLEOTIDE SEQUENCE [LARGE SCALE GENOMIC DNA]</scope>
    <source>
        <strain evidence="2 3">T5054</strain>
    </source>
</reference>
<dbReference type="EMBL" id="MSCW01000007">
    <property type="protein sequence ID" value="ONF43263.1"/>
    <property type="molecule type" value="Genomic_DNA"/>
</dbReference>
<dbReference type="STRING" id="135739.BTO32_11295"/>
<dbReference type="Proteomes" id="UP000189339">
    <property type="component" value="Unassembled WGS sequence"/>
</dbReference>